<evidence type="ECO:0000313" key="1">
    <source>
        <dbReference type="EMBL" id="PKR88288.1"/>
    </source>
</evidence>
<comment type="caution">
    <text evidence="1">The sequence shown here is derived from an EMBL/GenBank/DDBJ whole genome shotgun (WGS) entry which is preliminary data.</text>
</comment>
<dbReference type="EMBL" id="PJNW01000013">
    <property type="protein sequence ID" value="PKR88288.1"/>
    <property type="molecule type" value="Genomic_DNA"/>
</dbReference>
<dbReference type="AlphaFoldDB" id="A0A1I4VYL5"/>
<evidence type="ECO:0000313" key="2">
    <source>
        <dbReference type="Proteomes" id="UP000233491"/>
    </source>
</evidence>
<sequence>MIFSMSARQWAGSTFNPGQLYRQWRKRSLLRHDLQRLVEDPYLLDDVGFCRETAEREIDRAVWEPVANLRMPPQKHAA</sequence>
<accession>A0A1I4VYL5</accession>
<dbReference type="RefSeq" id="WP_101290356.1">
    <property type="nucleotide sequence ID" value="NZ_FOUQ01000014.1"/>
</dbReference>
<proteinExistence type="predicted"/>
<dbReference type="OrthoDB" id="8162839at2"/>
<evidence type="ECO:0008006" key="3">
    <source>
        <dbReference type="Google" id="ProtNLM"/>
    </source>
</evidence>
<keyword evidence="2" id="KW-1185">Reference proteome</keyword>
<reference evidence="1 2" key="1">
    <citation type="submission" date="2017-12" db="EMBL/GenBank/DDBJ databases">
        <title>Anaerobic carbon monoxide metabolism by Pleomorphomonas carboxyditropha sp. nov., a new mesophilic hydrogenogenic carboxidotroph.</title>
        <authorList>
            <person name="Esquivel-Elizondo S."/>
            <person name="Krajmalnik-Brown R."/>
        </authorList>
    </citation>
    <scope>NUCLEOTIDE SEQUENCE [LARGE SCALE GENOMIC DNA]</scope>
    <source>
        <strain evidence="1 2">R5-392</strain>
    </source>
</reference>
<gene>
    <name evidence="1" type="ORF">CXZ10_15975</name>
</gene>
<protein>
    <recommendedName>
        <fullName evidence="3">DUF1127 domain-containing protein</fullName>
    </recommendedName>
</protein>
<name>A0A1I4VYL5_9HYPH</name>
<dbReference type="Proteomes" id="UP000233491">
    <property type="component" value="Unassembled WGS sequence"/>
</dbReference>
<organism evidence="1 2">
    <name type="scientific">Pleomorphomonas diazotrophica</name>
    <dbReference type="NCBI Taxonomy" id="1166257"/>
    <lineage>
        <taxon>Bacteria</taxon>
        <taxon>Pseudomonadati</taxon>
        <taxon>Pseudomonadota</taxon>
        <taxon>Alphaproteobacteria</taxon>
        <taxon>Hyphomicrobiales</taxon>
        <taxon>Pleomorphomonadaceae</taxon>
        <taxon>Pleomorphomonas</taxon>
    </lineage>
</organism>